<feature type="domain" description="Exonuclease" evidence="8">
    <location>
        <begin position="6"/>
        <end position="271"/>
    </location>
</feature>
<comment type="cofactor">
    <cofactor evidence="1">
        <name>Mg(2+)</name>
        <dbReference type="ChEBI" id="CHEBI:18420"/>
    </cofactor>
</comment>
<protein>
    <recommendedName>
        <fullName evidence="8">Exonuclease domain-containing protein</fullName>
    </recommendedName>
</protein>
<dbReference type="EMBL" id="OU963915">
    <property type="protein sequence ID" value="CAH0402978.1"/>
    <property type="molecule type" value="Genomic_DNA"/>
</dbReference>
<dbReference type="SUPFAM" id="SSF53098">
    <property type="entry name" value="Ribonuclease H-like"/>
    <property type="match status" value="1"/>
</dbReference>
<evidence type="ECO:0000256" key="3">
    <source>
        <dbReference type="ARBA" id="ARBA00022723"/>
    </source>
</evidence>
<keyword evidence="3" id="KW-0479">Metal-binding</keyword>
<dbReference type="SMART" id="SM00479">
    <property type="entry name" value="EXOIII"/>
    <property type="match status" value="1"/>
</dbReference>
<dbReference type="InterPro" id="IPR012337">
    <property type="entry name" value="RNaseH-like_sf"/>
</dbReference>
<keyword evidence="10" id="KW-1185">Reference proteome</keyword>
<evidence type="ECO:0000256" key="2">
    <source>
        <dbReference type="ARBA" id="ARBA00022722"/>
    </source>
</evidence>
<name>A0ABN8B948_CHISP</name>
<dbReference type="InterPro" id="IPR013520">
    <property type="entry name" value="Ribonucl_H"/>
</dbReference>
<proteinExistence type="inferred from homology"/>
<evidence type="ECO:0000259" key="8">
    <source>
        <dbReference type="SMART" id="SM00479"/>
    </source>
</evidence>
<keyword evidence="4" id="KW-0378">Hydrolase</keyword>
<keyword evidence="6" id="KW-0460">Magnesium</keyword>
<dbReference type="Gene3D" id="3.30.420.10">
    <property type="entry name" value="Ribonuclease H-like superfamily/Ribonuclease H"/>
    <property type="match status" value="1"/>
</dbReference>
<evidence type="ECO:0000313" key="10">
    <source>
        <dbReference type="Proteomes" id="UP001153292"/>
    </source>
</evidence>
<sequence>MSRILTYVFVDLETTGLPAEEHNKTKITEISMVAVKREHFLDTRPGASPRVQNKVTLCLNPGRFIHPDCTDVTGLCNDLLEHESQFDLKVFHILNNFLDILQKPVCLIAQNGICFDFPIIRRQLEKLGVSFSVDLLCADCYHAFYDILEFRKNSVSNSVTNVSSTLDQTDTTITVKKESPQSILNQDNTLDMKSKNETTPRKTHINKIPHSCRGKAKRRFPWSGRKPDESYKLKYIYERVLNRPAIEAHRAENDCILALECAVALGKDFVEWVDCNYIQFADIRPMTIGVRLGL</sequence>
<evidence type="ECO:0000256" key="7">
    <source>
        <dbReference type="ARBA" id="ARBA00025769"/>
    </source>
</evidence>
<dbReference type="Pfam" id="PF00929">
    <property type="entry name" value="RNase_T"/>
    <property type="match status" value="1"/>
</dbReference>
<evidence type="ECO:0000256" key="4">
    <source>
        <dbReference type="ARBA" id="ARBA00022801"/>
    </source>
</evidence>
<evidence type="ECO:0000256" key="1">
    <source>
        <dbReference type="ARBA" id="ARBA00001946"/>
    </source>
</evidence>
<gene>
    <name evidence="9" type="ORF">CHILSU_LOCUS6239</name>
</gene>
<evidence type="ECO:0000256" key="5">
    <source>
        <dbReference type="ARBA" id="ARBA00022839"/>
    </source>
</evidence>
<dbReference type="InterPro" id="IPR036397">
    <property type="entry name" value="RNaseH_sf"/>
</dbReference>
<dbReference type="PANTHER" id="PTHR13058">
    <property type="entry name" value="THREE PRIME REPAIR EXONUCLEASE 1, 2"/>
    <property type="match status" value="1"/>
</dbReference>
<evidence type="ECO:0000313" key="9">
    <source>
        <dbReference type="EMBL" id="CAH0402978.1"/>
    </source>
</evidence>
<dbReference type="PANTHER" id="PTHR13058:SF19">
    <property type="entry name" value="LD40940P"/>
    <property type="match status" value="1"/>
</dbReference>
<accession>A0ABN8B948</accession>
<organism evidence="9 10">
    <name type="scientific">Chilo suppressalis</name>
    <name type="common">Asiatic rice borer moth</name>
    <dbReference type="NCBI Taxonomy" id="168631"/>
    <lineage>
        <taxon>Eukaryota</taxon>
        <taxon>Metazoa</taxon>
        <taxon>Ecdysozoa</taxon>
        <taxon>Arthropoda</taxon>
        <taxon>Hexapoda</taxon>
        <taxon>Insecta</taxon>
        <taxon>Pterygota</taxon>
        <taxon>Neoptera</taxon>
        <taxon>Endopterygota</taxon>
        <taxon>Lepidoptera</taxon>
        <taxon>Glossata</taxon>
        <taxon>Ditrysia</taxon>
        <taxon>Pyraloidea</taxon>
        <taxon>Crambidae</taxon>
        <taxon>Crambinae</taxon>
        <taxon>Chilo</taxon>
    </lineage>
</organism>
<keyword evidence="5" id="KW-0269">Exonuclease</keyword>
<dbReference type="InterPro" id="IPR040393">
    <property type="entry name" value="TREX1/2"/>
</dbReference>
<dbReference type="Proteomes" id="UP001153292">
    <property type="component" value="Chromosome 22"/>
</dbReference>
<reference evidence="9" key="1">
    <citation type="submission" date="2021-12" db="EMBL/GenBank/DDBJ databases">
        <authorList>
            <person name="King R."/>
        </authorList>
    </citation>
    <scope>NUCLEOTIDE SEQUENCE</scope>
</reference>
<keyword evidence="2" id="KW-0540">Nuclease</keyword>
<comment type="similarity">
    <text evidence="7">Belongs to the exonuclease superfamily. TREX family.</text>
</comment>
<evidence type="ECO:0000256" key="6">
    <source>
        <dbReference type="ARBA" id="ARBA00022842"/>
    </source>
</evidence>